<gene>
    <name evidence="2" type="ORF">ZIOFF_023685</name>
</gene>
<evidence type="ECO:0000256" key="1">
    <source>
        <dbReference type="SAM" id="MobiDB-lite"/>
    </source>
</evidence>
<sequence>MMFPGGAPPGDHQETLPLPPLPSPSLSPPSLPPRALLHPSYSSTLSALAPPFTLDHVSPTPPLAPQLPPHPPDSLLFPDFPTSRLLPHNDVAESLPSRFGSATPCDPNSGRRVRVQSLVGTNGPTFYSEFAAPSRTGSAADVEPYYAHYYPDSQRWALDDPFGSSSAYSKLTAALLIKPVDEEAKRVKRTNEVPLTEVTEPPFSYKVPSFQEDSLLAYHTSTSQLPPHNTAAEMLPSGSVSTPFGHSYYAHYHHVSELQALIDSCGTSLAHSELGPAQWNKPSLEEMGRVKHADGVTRMGPNSSHTLSFQEGKEQFGSRSIEWLLDDHPPEKYEQDNASSYTIFNPQLSTAATGSTSAMGLHDTYISNSAYDRYMAQLDSCSMYPIIFYSSTACSTSTESYAPSNSTTSTNINPTLSSVKVHHEVLHKVDDPSVIPSRSKEVNLHKNMDPKEGYDERIWEDYNTTNSNVLPASSIRDSLPNHNHATENPSNLPSMLTSKLRLGNVVIADSSPSKCNSLDLNKSTKSSSEAFDQLNLAVDSPCWKGAPASQQFPFTIDETLAVEYESFKNDSCHEHNQILGVGNSNNSAEQVGNLNFDDIKISPVSEQSECSPAVSSSIQQISEGAERKLSGGRKDQENEIWFDYTPREQTRQTNEAEKTANVQNVFPAKFVETESNTASNFLPAKGVNENIDTLSGLVDCPPLKRMEELVKLIHGSSVELLSTNSSWSKELKPHDYKLLYAAINNIALLLKDKEDIVGFCHCSSVRIACSCIKCLKTRELKRNNNIQNCNVKGMTLSGCNFSNDEFDNFVVKGGDAYLSKVVKRMTQTIENALSQSFTETDESRQASLYKNLWLQAEVLACRLKQELLIAQLKTESESYKPPQSNISSSLHSPRDLKVQDSPLKPKDIEGITEQESQFSATANHESSKVEDVESSVMARFKILKDRDNNSVYRSTEAEYILDQESAARHTGENATKNNPGMIANLADIGLINSVANDEARPSLHVSGYEDASQMLPGPLNGSLIQSYMAHKQGSWPSTTEDYVHKQGSWPFEWEHVMRDDEDESTH</sequence>
<feature type="compositionally biased region" description="Basic and acidic residues" evidence="1">
    <location>
        <begin position="892"/>
        <end position="903"/>
    </location>
</feature>
<feature type="compositionally biased region" description="Pro residues" evidence="1">
    <location>
        <begin position="59"/>
        <end position="72"/>
    </location>
</feature>
<protein>
    <submittedName>
        <fullName evidence="2">Uncharacterized protein</fullName>
    </submittedName>
</protein>
<evidence type="ECO:0000313" key="3">
    <source>
        <dbReference type="Proteomes" id="UP000734854"/>
    </source>
</evidence>
<feature type="compositionally biased region" description="Polar residues" evidence="1">
    <location>
        <begin position="480"/>
        <end position="493"/>
    </location>
</feature>
<feature type="compositionally biased region" description="Polar residues" evidence="1">
    <location>
        <begin position="881"/>
        <end position="891"/>
    </location>
</feature>
<feature type="region of interest" description="Disordered" evidence="1">
    <location>
        <begin position="1"/>
        <end position="38"/>
    </location>
</feature>
<name>A0A8J5LCX5_ZINOF</name>
<dbReference type="PANTHER" id="PTHR34361:SF2">
    <property type="entry name" value="OS08G0157800 PROTEIN"/>
    <property type="match status" value="1"/>
</dbReference>
<feature type="region of interest" description="Disordered" evidence="1">
    <location>
        <begin position="878"/>
        <end position="903"/>
    </location>
</feature>
<dbReference type="AlphaFoldDB" id="A0A8J5LCX5"/>
<accession>A0A8J5LCX5</accession>
<proteinExistence type="predicted"/>
<feature type="region of interest" description="Disordered" evidence="1">
    <location>
        <begin position="472"/>
        <end position="493"/>
    </location>
</feature>
<feature type="compositionally biased region" description="Pro residues" evidence="1">
    <location>
        <begin position="17"/>
        <end position="32"/>
    </location>
</feature>
<organism evidence="2 3">
    <name type="scientific">Zingiber officinale</name>
    <name type="common">Ginger</name>
    <name type="synonym">Amomum zingiber</name>
    <dbReference type="NCBI Taxonomy" id="94328"/>
    <lineage>
        <taxon>Eukaryota</taxon>
        <taxon>Viridiplantae</taxon>
        <taxon>Streptophyta</taxon>
        <taxon>Embryophyta</taxon>
        <taxon>Tracheophyta</taxon>
        <taxon>Spermatophyta</taxon>
        <taxon>Magnoliopsida</taxon>
        <taxon>Liliopsida</taxon>
        <taxon>Zingiberales</taxon>
        <taxon>Zingiberaceae</taxon>
        <taxon>Zingiber</taxon>
    </lineage>
</organism>
<dbReference type="EMBL" id="JACMSC010000007">
    <property type="protein sequence ID" value="KAG6513361.1"/>
    <property type="molecule type" value="Genomic_DNA"/>
</dbReference>
<reference evidence="2 3" key="1">
    <citation type="submission" date="2020-08" db="EMBL/GenBank/DDBJ databases">
        <title>Plant Genome Project.</title>
        <authorList>
            <person name="Zhang R.-G."/>
        </authorList>
    </citation>
    <scope>NUCLEOTIDE SEQUENCE [LARGE SCALE GENOMIC DNA]</scope>
    <source>
        <tissue evidence="2">Rhizome</tissue>
    </source>
</reference>
<feature type="region of interest" description="Disordered" evidence="1">
    <location>
        <begin position="57"/>
        <end position="81"/>
    </location>
</feature>
<evidence type="ECO:0000313" key="2">
    <source>
        <dbReference type="EMBL" id="KAG6513361.1"/>
    </source>
</evidence>
<keyword evidence="3" id="KW-1185">Reference proteome</keyword>
<dbReference type="Proteomes" id="UP000734854">
    <property type="component" value="Unassembled WGS sequence"/>
</dbReference>
<dbReference type="PANTHER" id="PTHR34361">
    <property type="entry name" value="OS08G0157800 PROTEIN"/>
    <property type="match status" value="1"/>
</dbReference>
<comment type="caution">
    <text evidence="2">The sequence shown here is derived from an EMBL/GenBank/DDBJ whole genome shotgun (WGS) entry which is preliminary data.</text>
</comment>